<keyword evidence="3" id="KW-1185">Reference proteome</keyword>
<accession>A0A8T3C4X0</accession>
<dbReference type="AlphaFoldDB" id="A0A8T3C4X0"/>
<dbReference type="Proteomes" id="UP000829196">
    <property type="component" value="Unassembled WGS sequence"/>
</dbReference>
<comment type="caution">
    <text evidence="2">The sequence shown here is derived from an EMBL/GenBank/DDBJ whole genome shotgun (WGS) entry which is preliminary data.</text>
</comment>
<feature type="compositionally biased region" description="Low complexity" evidence="1">
    <location>
        <begin position="51"/>
        <end position="62"/>
    </location>
</feature>
<dbReference type="EMBL" id="JAGYWB010000002">
    <property type="protein sequence ID" value="KAI0528870.1"/>
    <property type="molecule type" value="Genomic_DNA"/>
</dbReference>
<name>A0A8T3C4X0_DENNO</name>
<gene>
    <name evidence="2" type="ORF">KFK09_001413</name>
</gene>
<protein>
    <submittedName>
        <fullName evidence="2">Uncharacterized protein</fullName>
    </submittedName>
</protein>
<reference evidence="2" key="1">
    <citation type="journal article" date="2022" name="Front. Genet.">
        <title>Chromosome-Scale Assembly of the Dendrobium nobile Genome Provides Insights Into the Molecular Mechanism of the Biosynthesis of the Medicinal Active Ingredient of Dendrobium.</title>
        <authorList>
            <person name="Xu Q."/>
            <person name="Niu S.-C."/>
            <person name="Li K.-L."/>
            <person name="Zheng P.-J."/>
            <person name="Zhang X.-J."/>
            <person name="Jia Y."/>
            <person name="Liu Y."/>
            <person name="Niu Y.-X."/>
            <person name="Yu L.-H."/>
            <person name="Chen D.-F."/>
            <person name="Zhang G.-Q."/>
        </authorList>
    </citation>
    <scope>NUCLEOTIDE SEQUENCE</scope>
    <source>
        <tissue evidence="2">Leaf</tissue>
    </source>
</reference>
<feature type="region of interest" description="Disordered" evidence="1">
    <location>
        <begin position="35"/>
        <end position="77"/>
    </location>
</feature>
<proteinExistence type="predicted"/>
<feature type="compositionally biased region" description="Polar residues" evidence="1">
    <location>
        <begin position="64"/>
        <end position="77"/>
    </location>
</feature>
<sequence>MAFPYATSPIVDQLTSQHSQQIPFKRFTCPNGLTHASSFPPQSIPAIPFNSQSSSHATSAATWQGDQSNSQTNHLEWSNVSKTTLKLNHSSLIHSSHSNSTLEPS</sequence>
<evidence type="ECO:0000313" key="3">
    <source>
        <dbReference type="Proteomes" id="UP000829196"/>
    </source>
</evidence>
<evidence type="ECO:0000313" key="2">
    <source>
        <dbReference type="EMBL" id="KAI0528870.1"/>
    </source>
</evidence>
<evidence type="ECO:0000256" key="1">
    <source>
        <dbReference type="SAM" id="MobiDB-lite"/>
    </source>
</evidence>
<organism evidence="2 3">
    <name type="scientific">Dendrobium nobile</name>
    <name type="common">Orchid</name>
    <dbReference type="NCBI Taxonomy" id="94219"/>
    <lineage>
        <taxon>Eukaryota</taxon>
        <taxon>Viridiplantae</taxon>
        <taxon>Streptophyta</taxon>
        <taxon>Embryophyta</taxon>
        <taxon>Tracheophyta</taxon>
        <taxon>Spermatophyta</taxon>
        <taxon>Magnoliopsida</taxon>
        <taxon>Liliopsida</taxon>
        <taxon>Asparagales</taxon>
        <taxon>Orchidaceae</taxon>
        <taxon>Epidendroideae</taxon>
        <taxon>Malaxideae</taxon>
        <taxon>Dendrobiinae</taxon>
        <taxon>Dendrobium</taxon>
    </lineage>
</organism>